<dbReference type="EMBL" id="CP158367">
    <property type="protein sequence ID" value="XBX74758.1"/>
    <property type="molecule type" value="Genomic_DNA"/>
</dbReference>
<reference evidence="2" key="2">
    <citation type="submission" date="2024-06" db="EMBL/GenBank/DDBJ databases">
        <authorList>
            <person name="Petrova K.O."/>
            <person name="Toshchakov S.V."/>
            <person name="Boltjanskaja Y.V."/>
            <person name="Kevbrin V."/>
        </authorList>
    </citation>
    <scope>NUCLEOTIDE SEQUENCE</scope>
    <source>
        <strain evidence="2">Z-910T</strain>
    </source>
</reference>
<keyword evidence="1" id="KW-1133">Transmembrane helix</keyword>
<organism evidence="2">
    <name type="scientific">Proteinivorax tanatarense</name>
    <dbReference type="NCBI Taxonomy" id="1260629"/>
    <lineage>
        <taxon>Bacteria</taxon>
        <taxon>Bacillati</taxon>
        <taxon>Bacillota</taxon>
        <taxon>Clostridia</taxon>
        <taxon>Eubacteriales</taxon>
        <taxon>Proteinivoracaceae</taxon>
        <taxon>Proteinivorax</taxon>
    </lineage>
</organism>
<protein>
    <submittedName>
        <fullName evidence="2">Uncharacterized protein</fullName>
    </submittedName>
</protein>
<name>A0AAU7VLU4_9FIRM</name>
<sequence>MNIFTEIAQFMYQITGVNVALYLSTGFFLGVLVIFTATMLMVIFNLLATKV</sequence>
<dbReference type="RefSeq" id="WP_350343507.1">
    <property type="nucleotide sequence ID" value="NZ_CP158367.1"/>
</dbReference>
<dbReference type="AlphaFoldDB" id="A0AAU7VLU4"/>
<proteinExistence type="predicted"/>
<gene>
    <name evidence="2" type="ORF">PRVXT_002816</name>
</gene>
<reference evidence="2" key="1">
    <citation type="journal article" date="2013" name="Extremophiles">
        <title>Proteinivorax tanatarense gen. nov., sp. nov., an anaerobic, haloalkaliphilic, proteolytic bacterium isolated from a decaying algal bloom, and proposal of Proteinivoraceae fam. nov.</title>
        <authorList>
            <person name="Kevbrin V."/>
            <person name="Boltyanskaya Y."/>
            <person name="Zhilina T."/>
            <person name="Kolganova T."/>
            <person name="Lavrentjeva E."/>
            <person name="Kuznetsov B."/>
        </authorList>
    </citation>
    <scope>NUCLEOTIDE SEQUENCE</scope>
    <source>
        <strain evidence="2">Z-910T</strain>
    </source>
</reference>
<feature type="transmembrane region" description="Helical" evidence="1">
    <location>
        <begin position="20"/>
        <end position="48"/>
    </location>
</feature>
<keyword evidence="1" id="KW-0472">Membrane</keyword>
<keyword evidence="1" id="KW-0812">Transmembrane</keyword>
<evidence type="ECO:0000313" key="2">
    <source>
        <dbReference type="EMBL" id="XBX74758.1"/>
    </source>
</evidence>
<accession>A0AAU7VLU4</accession>
<evidence type="ECO:0000256" key="1">
    <source>
        <dbReference type="SAM" id="Phobius"/>
    </source>
</evidence>